<dbReference type="AlphaFoldDB" id="A0AA46DCC1"/>
<dbReference type="GO" id="GO:0030674">
    <property type="term" value="F:protein-macromolecule adaptor activity"/>
    <property type="evidence" value="ECO:0007669"/>
    <property type="project" value="TreeGrafter"/>
</dbReference>
<evidence type="ECO:0000256" key="1">
    <source>
        <dbReference type="ARBA" id="ARBA00022729"/>
    </source>
</evidence>
<feature type="signal peptide" evidence="6">
    <location>
        <begin position="1"/>
        <end position="32"/>
    </location>
</feature>
<comment type="function">
    <text evidence="4">Part of the outer membrane protein assembly complex, which is involved in assembly and insertion of beta-barrel proteins into the outer membrane.</text>
</comment>
<dbReference type="PANTHER" id="PTHR37482:SF1">
    <property type="entry name" value="OUTER MEMBRANE PROTEIN ASSEMBLY FACTOR BAME"/>
    <property type="match status" value="1"/>
</dbReference>
<evidence type="ECO:0000256" key="2">
    <source>
        <dbReference type="ARBA" id="ARBA00023136"/>
    </source>
</evidence>
<keyword evidence="1 4" id="KW-0732">Signal</keyword>
<feature type="chain" id="PRO_5041387842" description="Outer membrane protein assembly factor BamE" evidence="6">
    <location>
        <begin position="33"/>
        <end position="191"/>
    </location>
</feature>
<name>A0AA46DCC1_9BURK</name>
<protein>
    <recommendedName>
        <fullName evidence="4">Outer membrane protein assembly factor BamE</fullName>
    </recommendedName>
</protein>
<dbReference type="InterPro" id="IPR007450">
    <property type="entry name" value="BamE_dom"/>
</dbReference>
<keyword evidence="4" id="KW-0449">Lipoprotein</keyword>
<evidence type="ECO:0000256" key="4">
    <source>
        <dbReference type="HAMAP-Rule" id="MF_00925"/>
    </source>
</evidence>
<dbReference type="PROSITE" id="PS51257">
    <property type="entry name" value="PROKAR_LIPOPROTEIN"/>
    <property type="match status" value="1"/>
</dbReference>
<evidence type="ECO:0000313" key="8">
    <source>
        <dbReference type="EMBL" id="TCP05008.1"/>
    </source>
</evidence>
<evidence type="ECO:0000256" key="5">
    <source>
        <dbReference type="SAM" id="MobiDB-lite"/>
    </source>
</evidence>
<comment type="similarity">
    <text evidence="4">Belongs to the BamE family.</text>
</comment>
<evidence type="ECO:0000256" key="3">
    <source>
        <dbReference type="ARBA" id="ARBA00023237"/>
    </source>
</evidence>
<proteinExistence type="inferred from homology"/>
<reference evidence="8 9" key="1">
    <citation type="submission" date="2019-03" db="EMBL/GenBank/DDBJ databases">
        <title>Genomic Encyclopedia of Type Strains, Phase IV (KMG-IV): sequencing the most valuable type-strain genomes for metagenomic binning, comparative biology and taxonomic classification.</title>
        <authorList>
            <person name="Goeker M."/>
        </authorList>
    </citation>
    <scope>NUCLEOTIDE SEQUENCE [LARGE SCALE GENOMIC DNA]</scope>
    <source>
        <strain evidence="8 9">DSM 15264</strain>
    </source>
</reference>
<organism evidence="8 9">
    <name type="scientific">Caldimonas thermodepolymerans</name>
    <dbReference type="NCBI Taxonomy" id="215580"/>
    <lineage>
        <taxon>Bacteria</taxon>
        <taxon>Pseudomonadati</taxon>
        <taxon>Pseudomonadota</taxon>
        <taxon>Betaproteobacteria</taxon>
        <taxon>Burkholderiales</taxon>
        <taxon>Sphaerotilaceae</taxon>
        <taxon>Caldimonas</taxon>
    </lineage>
</organism>
<gene>
    <name evidence="4" type="primary">bamE</name>
    <name evidence="8" type="ORF">EV676_10994</name>
</gene>
<dbReference type="Gene3D" id="3.30.1450.10">
    <property type="match status" value="1"/>
</dbReference>
<dbReference type="Proteomes" id="UP000294772">
    <property type="component" value="Unassembled WGS sequence"/>
</dbReference>
<accession>A0AA46DCC1</accession>
<comment type="subcellular location">
    <subcellularLocation>
        <location evidence="4">Cell outer membrane</location>
        <topology evidence="4">Lipid-anchor</topology>
    </subcellularLocation>
</comment>
<feature type="compositionally biased region" description="Pro residues" evidence="5">
    <location>
        <begin position="165"/>
        <end position="179"/>
    </location>
</feature>
<evidence type="ECO:0000313" key="9">
    <source>
        <dbReference type="Proteomes" id="UP000294772"/>
    </source>
</evidence>
<dbReference type="GO" id="GO:0043165">
    <property type="term" value="P:Gram-negative-bacterium-type cell outer membrane assembly"/>
    <property type="evidence" value="ECO:0007669"/>
    <property type="project" value="UniProtKB-UniRule"/>
</dbReference>
<keyword evidence="4" id="KW-0564">Palmitate</keyword>
<evidence type="ECO:0000259" key="7">
    <source>
        <dbReference type="Pfam" id="PF04355"/>
    </source>
</evidence>
<feature type="domain" description="Outer membrane protein assembly factor BamE" evidence="7">
    <location>
        <begin position="58"/>
        <end position="125"/>
    </location>
</feature>
<dbReference type="Pfam" id="PF04355">
    <property type="entry name" value="BamE"/>
    <property type="match status" value="1"/>
</dbReference>
<dbReference type="InterPro" id="IPR026592">
    <property type="entry name" value="BamE"/>
</dbReference>
<keyword evidence="3 4" id="KW-0998">Cell outer membrane</keyword>
<dbReference type="HAMAP" id="MF_00925">
    <property type="entry name" value="OM_assembly_BamE"/>
    <property type="match status" value="1"/>
</dbReference>
<comment type="subunit">
    <text evidence="4">Part of the Bam complex.</text>
</comment>
<keyword evidence="2 4" id="KW-0472">Membrane</keyword>
<feature type="region of interest" description="Disordered" evidence="5">
    <location>
        <begin position="159"/>
        <end position="191"/>
    </location>
</feature>
<dbReference type="PANTHER" id="PTHR37482">
    <property type="entry name" value="OUTER MEMBRANE PROTEIN ASSEMBLY FACTOR BAME"/>
    <property type="match status" value="1"/>
</dbReference>
<dbReference type="GO" id="GO:1990063">
    <property type="term" value="C:Bam protein complex"/>
    <property type="evidence" value="ECO:0007669"/>
    <property type="project" value="TreeGrafter"/>
</dbReference>
<dbReference type="EMBL" id="SLXF01000009">
    <property type="protein sequence ID" value="TCP05008.1"/>
    <property type="molecule type" value="Genomic_DNA"/>
</dbReference>
<dbReference type="GO" id="GO:0051205">
    <property type="term" value="P:protein insertion into membrane"/>
    <property type="evidence" value="ECO:0007669"/>
    <property type="project" value="UniProtKB-UniRule"/>
</dbReference>
<sequence length="191" mass="21296">MPYLKLPYPYSMSLILSWACRAGLAVTLGSLAACSSLQSTEDNFLGVITPYRVEVVQGNVVTREMAAAIRPGMSRTQVRDILGSPLLTDIFHADRWDYLFTILRQGAQPQRRRVTAWFDGEQLTRLEADDLPSEKEFVDSIDTFKRSRKVPQLALTEEQLKALPAPAPRPAEETPPPAPLRSYPPLEPSGD</sequence>
<dbReference type="InterPro" id="IPR037873">
    <property type="entry name" value="BamE-like"/>
</dbReference>
<evidence type="ECO:0000256" key="6">
    <source>
        <dbReference type="SAM" id="SignalP"/>
    </source>
</evidence>
<comment type="caution">
    <text evidence="8">The sequence shown here is derived from an EMBL/GenBank/DDBJ whole genome shotgun (WGS) entry which is preliminary data.</text>
</comment>